<dbReference type="EMBL" id="JAMSHA010000006">
    <property type="protein sequence ID" value="MCV2223402.1"/>
    <property type="molecule type" value="Genomic_DNA"/>
</dbReference>
<sequence>MQRHGKRGGIRIIYYNTLAEDPIWLLIAYTKAKLDNLPVAFLKQLKEEISDGR</sequence>
<evidence type="ECO:0008006" key="3">
    <source>
        <dbReference type="Google" id="ProtNLM"/>
    </source>
</evidence>
<name>A0ABT2XXJ0_9PSED</name>
<evidence type="ECO:0000313" key="2">
    <source>
        <dbReference type="Proteomes" id="UP001063475"/>
    </source>
</evidence>
<proteinExistence type="predicted"/>
<keyword evidence="2" id="KW-1185">Reference proteome</keyword>
<accession>A0ABT2XXJ0</accession>
<organism evidence="1 2">
    <name type="scientific">Pseudomonas mercuritolerans</name>
    <dbReference type="NCBI Taxonomy" id="2951809"/>
    <lineage>
        <taxon>Bacteria</taxon>
        <taxon>Pseudomonadati</taxon>
        <taxon>Pseudomonadota</taxon>
        <taxon>Gammaproteobacteria</taxon>
        <taxon>Pseudomonadales</taxon>
        <taxon>Pseudomonadaceae</taxon>
        <taxon>Pseudomonas</taxon>
    </lineage>
</organism>
<reference evidence="1" key="1">
    <citation type="submission" date="2022-06" db="EMBL/GenBank/DDBJ databases">
        <title>De novo draft assembly of the Pseudomonas mercurotoleraris sp. nov., isolated from the plants rhizosphere.</title>
        <authorList>
            <person name="Robas M."/>
            <person name="Gonzalez D."/>
            <person name="Fernandez V.M."/>
            <person name="Luna L."/>
            <person name="Provanza A."/>
            <person name="Jimenez P.A."/>
        </authorList>
    </citation>
    <scope>NUCLEOTIDE SEQUENCE</scope>
    <source>
        <strain evidence="1">SAICEUPSM</strain>
    </source>
</reference>
<dbReference type="Proteomes" id="UP001063475">
    <property type="component" value="Unassembled WGS sequence"/>
</dbReference>
<evidence type="ECO:0000313" key="1">
    <source>
        <dbReference type="EMBL" id="MCV2223402.1"/>
    </source>
</evidence>
<gene>
    <name evidence="1" type="ORF">ND528_17660</name>
</gene>
<protein>
    <recommendedName>
        <fullName evidence="3">Transcriptional regulator</fullName>
    </recommendedName>
</protein>
<comment type="caution">
    <text evidence="1">The sequence shown here is derived from an EMBL/GenBank/DDBJ whole genome shotgun (WGS) entry which is preliminary data.</text>
</comment>